<keyword evidence="3" id="KW-1185">Reference proteome</keyword>
<comment type="caution">
    <text evidence="2">The sequence shown here is derived from an EMBL/GenBank/DDBJ whole genome shotgun (WGS) entry which is preliminary data.</text>
</comment>
<evidence type="ECO:0000256" key="1">
    <source>
        <dbReference type="SAM" id="SignalP"/>
    </source>
</evidence>
<dbReference type="Proteomes" id="UP000714275">
    <property type="component" value="Unassembled WGS sequence"/>
</dbReference>
<organism evidence="2 3">
    <name type="scientific">Suillus placidus</name>
    <dbReference type="NCBI Taxonomy" id="48579"/>
    <lineage>
        <taxon>Eukaryota</taxon>
        <taxon>Fungi</taxon>
        <taxon>Dikarya</taxon>
        <taxon>Basidiomycota</taxon>
        <taxon>Agaricomycotina</taxon>
        <taxon>Agaricomycetes</taxon>
        <taxon>Agaricomycetidae</taxon>
        <taxon>Boletales</taxon>
        <taxon>Suillineae</taxon>
        <taxon>Suillaceae</taxon>
        <taxon>Suillus</taxon>
    </lineage>
</organism>
<gene>
    <name evidence="2" type="ORF">EV702DRAFT_1070207</name>
</gene>
<evidence type="ECO:0000313" key="3">
    <source>
        <dbReference type="Proteomes" id="UP000714275"/>
    </source>
</evidence>
<dbReference type="AlphaFoldDB" id="A0A9P7A4A2"/>
<dbReference type="OrthoDB" id="2670144at2759"/>
<sequence length="86" mass="9021">MQYSSWITIFLVAFGGLAPTLAAPLEDGHHSNSVLAHGLKAKHLAKRNDSDHSGCGGGTLANISAVIENLLNNVTINILSNDANKN</sequence>
<keyword evidence="1" id="KW-0732">Signal</keyword>
<reference evidence="2" key="1">
    <citation type="journal article" date="2020" name="New Phytol.">
        <title>Comparative genomics reveals dynamic genome evolution in host specialist ectomycorrhizal fungi.</title>
        <authorList>
            <person name="Lofgren L.A."/>
            <person name="Nguyen N.H."/>
            <person name="Vilgalys R."/>
            <person name="Ruytinx J."/>
            <person name="Liao H.L."/>
            <person name="Branco S."/>
            <person name="Kuo A."/>
            <person name="LaButti K."/>
            <person name="Lipzen A."/>
            <person name="Andreopoulos W."/>
            <person name="Pangilinan J."/>
            <person name="Riley R."/>
            <person name="Hundley H."/>
            <person name="Na H."/>
            <person name="Barry K."/>
            <person name="Grigoriev I.V."/>
            <person name="Stajich J.E."/>
            <person name="Kennedy P.G."/>
        </authorList>
    </citation>
    <scope>NUCLEOTIDE SEQUENCE</scope>
    <source>
        <strain evidence="2">DOB743</strain>
    </source>
</reference>
<accession>A0A9P7A4A2</accession>
<evidence type="ECO:0000313" key="2">
    <source>
        <dbReference type="EMBL" id="KAG1782164.1"/>
    </source>
</evidence>
<name>A0A9P7A4A2_9AGAM</name>
<feature type="signal peptide" evidence="1">
    <location>
        <begin position="1"/>
        <end position="22"/>
    </location>
</feature>
<dbReference type="EMBL" id="JABBWD010000004">
    <property type="protein sequence ID" value="KAG1782164.1"/>
    <property type="molecule type" value="Genomic_DNA"/>
</dbReference>
<protein>
    <submittedName>
        <fullName evidence="2">Uncharacterized protein</fullName>
    </submittedName>
</protein>
<feature type="chain" id="PRO_5040337975" evidence="1">
    <location>
        <begin position="23"/>
        <end position="86"/>
    </location>
</feature>
<proteinExistence type="predicted"/>